<evidence type="ECO:0000313" key="4">
    <source>
        <dbReference type="Proteomes" id="UP000231019"/>
    </source>
</evidence>
<protein>
    <recommendedName>
        <fullName evidence="2">Protein kinase domain-containing protein</fullName>
    </recommendedName>
</protein>
<dbReference type="GO" id="GO:0005737">
    <property type="term" value="C:cytoplasm"/>
    <property type="evidence" value="ECO:0007669"/>
    <property type="project" value="TreeGrafter"/>
</dbReference>
<evidence type="ECO:0000256" key="1">
    <source>
        <dbReference type="SAM" id="MobiDB-lite"/>
    </source>
</evidence>
<organism evidence="3 4">
    <name type="scientific">bacterium (Candidatus Blackallbacteria) CG17_big_fil_post_rev_8_21_14_2_50_48_46</name>
    <dbReference type="NCBI Taxonomy" id="2014261"/>
    <lineage>
        <taxon>Bacteria</taxon>
        <taxon>Candidatus Blackallbacteria</taxon>
    </lineage>
</organism>
<dbReference type="PROSITE" id="PS50011">
    <property type="entry name" value="PROTEIN_KINASE_DOM"/>
    <property type="match status" value="1"/>
</dbReference>
<comment type="caution">
    <text evidence="3">The sequence shown here is derived from an EMBL/GenBank/DDBJ whole genome shotgun (WGS) entry which is preliminary data.</text>
</comment>
<dbReference type="GO" id="GO:0004674">
    <property type="term" value="F:protein serine/threonine kinase activity"/>
    <property type="evidence" value="ECO:0007669"/>
    <property type="project" value="TreeGrafter"/>
</dbReference>
<dbReference type="SMART" id="SM00220">
    <property type="entry name" value="S_TKc"/>
    <property type="match status" value="1"/>
</dbReference>
<feature type="region of interest" description="Disordered" evidence="1">
    <location>
        <begin position="1"/>
        <end position="58"/>
    </location>
</feature>
<dbReference type="GO" id="GO:0005524">
    <property type="term" value="F:ATP binding"/>
    <property type="evidence" value="ECO:0007669"/>
    <property type="project" value="InterPro"/>
</dbReference>
<dbReference type="CDD" id="cd00180">
    <property type="entry name" value="PKc"/>
    <property type="match status" value="1"/>
</dbReference>
<dbReference type="InterPro" id="IPR011009">
    <property type="entry name" value="Kinase-like_dom_sf"/>
</dbReference>
<reference evidence="3 4" key="1">
    <citation type="submission" date="2017-09" db="EMBL/GenBank/DDBJ databases">
        <title>Depth-based differentiation of microbial function through sediment-hosted aquifers and enrichment of novel symbionts in the deep terrestrial subsurface.</title>
        <authorList>
            <person name="Probst A.J."/>
            <person name="Ladd B."/>
            <person name="Jarett J.K."/>
            <person name="Geller-Mcgrath D.E."/>
            <person name="Sieber C.M."/>
            <person name="Emerson J.B."/>
            <person name="Anantharaman K."/>
            <person name="Thomas B.C."/>
            <person name="Malmstrom R."/>
            <person name="Stieglmeier M."/>
            <person name="Klingl A."/>
            <person name="Woyke T."/>
            <person name="Ryan C.M."/>
            <person name="Banfield J.F."/>
        </authorList>
    </citation>
    <scope>NUCLEOTIDE SEQUENCE [LARGE SCALE GENOMIC DNA]</scope>
    <source>
        <strain evidence="3">CG17_big_fil_post_rev_8_21_14_2_50_48_46</strain>
    </source>
</reference>
<gene>
    <name evidence="3" type="ORF">COW36_01830</name>
</gene>
<dbReference type="Gene3D" id="1.10.510.10">
    <property type="entry name" value="Transferase(Phosphotransferase) domain 1"/>
    <property type="match status" value="2"/>
</dbReference>
<dbReference type="Proteomes" id="UP000231019">
    <property type="component" value="Unassembled WGS sequence"/>
</dbReference>
<dbReference type="EMBL" id="PFFQ01000005">
    <property type="protein sequence ID" value="PIW19176.1"/>
    <property type="molecule type" value="Genomic_DNA"/>
</dbReference>
<dbReference type="AlphaFoldDB" id="A0A2M7GAI3"/>
<proteinExistence type="predicted"/>
<dbReference type="PANTHER" id="PTHR44167">
    <property type="entry name" value="OVARIAN-SPECIFIC SERINE/THREONINE-PROTEIN KINASE LOK-RELATED"/>
    <property type="match status" value="1"/>
</dbReference>
<dbReference type="Pfam" id="PF00069">
    <property type="entry name" value="Pkinase"/>
    <property type="match status" value="1"/>
</dbReference>
<evidence type="ECO:0000259" key="2">
    <source>
        <dbReference type="PROSITE" id="PS50011"/>
    </source>
</evidence>
<dbReference type="SUPFAM" id="SSF56112">
    <property type="entry name" value="Protein kinase-like (PK-like)"/>
    <property type="match status" value="1"/>
</dbReference>
<dbReference type="InterPro" id="IPR000719">
    <property type="entry name" value="Prot_kinase_dom"/>
</dbReference>
<sequence length="790" mass="87992">MQINPSKNPLPALDTQKTEKLQSPPPPDSTKPISNPEAFKKSVSSTDRIPSSEDQESLSRLILDTSSEALQEASEDLPVPNQILEQAKSALKHVTTLEKTGLESAQAEYLAHQHDATHLTHRETDPVPQVQQFQERLDFGLFKTESMVSQLKIFSAQLQGANREGQVDQALQTEFKQALKNLDKADRSILAHERKTQIQKVVKQTQNQAKDWIEGLGANHDLTLCLKNLSQDELKHAVREMVGALKDYDSTKLSQLSEKKEQFIAAIVAGLQEGFASASPSAVVGQVGEPLRAMQQELSQKLLSDPDMRLNFSVLNRTQFHQLVGDQIGVSNALVLDTLYAGVQKSMEGFTSEETLVLNENRVPVSFELNGRKYVQPKFLAEGGFADVFRYQEEGGTGFVAVKISKAVEGQDPKFLRQSELAENKAHLEISGQTGHDNIIGLKGMLKTSDDRLLTVQEFASGGSLRNLNQKLTEALEAGVIPYEFKQLIAISTLKGVLEGAQHMEQQGGYHFDIKVDNFLMGSDLKVKMTDFGLAGMGTEKTLSALSETADNPIYKSPERLHDEKRLVTLAKKEIQDYIREEHGLLESDDFPADMNLAEKAKYRIDPDAYQQLFQKYALEGLGEQSMTTRGDQWGVGVLAYELLIGSPDTHAMYDEKFMSKIERNIKAFGDSEQQFLDAGASQQGEDPFTRLANSLMAPKAEDRISFEAALQSSLFQDPRLSSPLLETGLNYLKEHPLPEKPERPGADFMLHQRYRDAYANELADYAQKIEVWKAQFQPGLEAIYSQISS</sequence>
<accession>A0A2M7GAI3</accession>
<feature type="domain" description="Protein kinase" evidence="2">
    <location>
        <begin position="374"/>
        <end position="716"/>
    </location>
</feature>
<evidence type="ECO:0000313" key="3">
    <source>
        <dbReference type="EMBL" id="PIW19176.1"/>
    </source>
</evidence>
<name>A0A2M7GAI3_9BACT</name>
<dbReference type="PANTHER" id="PTHR44167:SF24">
    <property type="entry name" value="SERINE_THREONINE-PROTEIN KINASE CHK2"/>
    <property type="match status" value="1"/>
</dbReference>